<dbReference type="Gene3D" id="3.20.20.140">
    <property type="entry name" value="Metal-dependent hydrolases"/>
    <property type="match status" value="1"/>
</dbReference>
<dbReference type="PANTHER" id="PTHR21240:SF28">
    <property type="entry name" value="ISO-OROTATE DECARBOXYLASE (EUROFUNG)"/>
    <property type="match status" value="1"/>
</dbReference>
<dbReference type="SUPFAM" id="SSF51556">
    <property type="entry name" value="Metallo-dependent hydrolases"/>
    <property type="match status" value="1"/>
</dbReference>
<sequence>MTSVPTVQGTEIVDFHLHFRIDQDPATRDLSGGQFTCADPDEQAQRRRQDLVAAQSARWRRAWDFPDPQPSDERTWEEEADLWLDELDRHGIAHATFVTGGGDDRVAELVARHPQRFSGMANLRDLTAPGAAERLRRAVTELGLRGLKLFAPLLPHRIDDPAADAVWRVAAEYELPVLIHFGHCGSSGGIAHNAHIEPAWLESVAKRHPGIPFVIPHFGVQHVQQVLFLCWACPNVHVDTSGSNQWVRWMPYKLTLEDLFRRCYETIGPDRIVFGSDSSWFPRGYCYRYLADQLRVCHEMGMPDTDLGKIFGGNAARLLRLPRGGHS</sequence>
<dbReference type="EMBL" id="CM001466">
    <property type="protein sequence ID" value="EHY87287.1"/>
    <property type="molecule type" value="Genomic_DNA"/>
</dbReference>
<dbReference type="OrthoDB" id="1407586at2"/>
<dbReference type="Pfam" id="PF04909">
    <property type="entry name" value="Amidohydro_2"/>
    <property type="match status" value="1"/>
</dbReference>
<dbReference type="GO" id="GO:0005737">
    <property type="term" value="C:cytoplasm"/>
    <property type="evidence" value="ECO:0007669"/>
    <property type="project" value="TreeGrafter"/>
</dbReference>
<dbReference type="GO" id="GO:0016831">
    <property type="term" value="F:carboxy-lyase activity"/>
    <property type="evidence" value="ECO:0007669"/>
    <property type="project" value="InterPro"/>
</dbReference>
<protein>
    <submittedName>
        <fullName evidence="3">TIM-barrel fold metal-dependent hydrolase</fullName>
    </submittedName>
</protein>
<dbReference type="PANTHER" id="PTHR21240">
    <property type="entry name" value="2-AMINO-3-CARBOXYLMUCONATE-6-SEMIALDEHYDE DECARBOXYLASE"/>
    <property type="match status" value="1"/>
</dbReference>
<keyword evidence="4" id="KW-1185">Reference proteome</keyword>
<evidence type="ECO:0000313" key="4">
    <source>
        <dbReference type="Proteomes" id="UP000004705"/>
    </source>
</evidence>
<dbReference type="AlphaFoldDB" id="H8G718"/>
<dbReference type="GO" id="GO:0016787">
    <property type="term" value="F:hydrolase activity"/>
    <property type="evidence" value="ECO:0007669"/>
    <property type="project" value="UniProtKB-KW"/>
</dbReference>
<dbReference type="Proteomes" id="UP000004705">
    <property type="component" value="Chromosome"/>
</dbReference>
<keyword evidence="3" id="KW-0378">Hydrolase</keyword>
<feature type="domain" description="Amidohydrolase-related" evidence="2">
    <location>
        <begin position="13"/>
        <end position="321"/>
    </location>
</feature>
<name>H8G718_9PSEU</name>
<dbReference type="InterPro" id="IPR032465">
    <property type="entry name" value="ACMSD"/>
</dbReference>
<evidence type="ECO:0000313" key="3">
    <source>
        <dbReference type="EMBL" id="EHY87287.1"/>
    </source>
</evidence>
<evidence type="ECO:0000256" key="1">
    <source>
        <dbReference type="ARBA" id="ARBA00023239"/>
    </source>
</evidence>
<dbReference type="GO" id="GO:0019748">
    <property type="term" value="P:secondary metabolic process"/>
    <property type="evidence" value="ECO:0007669"/>
    <property type="project" value="TreeGrafter"/>
</dbReference>
<dbReference type="CDD" id="cd01292">
    <property type="entry name" value="metallo-dependent_hydrolases"/>
    <property type="match status" value="1"/>
</dbReference>
<organism evidence="3 4">
    <name type="scientific">Saccharomonospora azurea NA-128</name>
    <dbReference type="NCBI Taxonomy" id="882081"/>
    <lineage>
        <taxon>Bacteria</taxon>
        <taxon>Bacillati</taxon>
        <taxon>Actinomycetota</taxon>
        <taxon>Actinomycetes</taxon>
        <taxon>Pseudonocardiales</taxon>
        <taxon>Pseudonocardiaceae</taxon>
        <taxon>Saccharomonospora</taxon>
    </lineage>
</organism>
<reference evidence="3 4" key="1">
    <citation type="journal article" date="2012" name="Stand. Genomic Sci.">
        <title>Genome sequence of the soil bacterium Saccharomonospora azurea type strain (NA-128(T)).</title>
        <authorList>
            <person name="Klenk H.P."/>
            <person name="Held B."/>
            <person name="Lucas S."/>
            <person name="Lapidus A."/>
            <person name="Copeland A."/>
            <person name="Hammon N."/>
            <person name="Pitluck S."/>
            <person name="Goodwin L.A."/>
            <person name="Han C."/>
            <person name="Tapia R."/>
            <person name="Brambilla E.M."/>
            <person name="Potter G."/>
            <person name="Land M."/>
            <person name="Ivanova N."/>
            <person name="Rohde M."/>
            <person name="Goker M."/>
            <person name="Detter J.C."/>
            <person name="Kyrpides N.C."/>
            <person name="Woyke T."/>
        </authorList>
    </citation>
    <scope>NUCLEOTIDE SEQUENCE [LARGE SCALE GENOMIC DNA]</scope>
    <source>
        <strain evidence="3 4">NA-128</strain>
    </source>
</reference>
<dbReference type="HOGENOM" id="CLU_044590_4_1_11"/>
<proteinExistence type="predicted"/>
<dbReference type="RefSeq" id="WP_005437971.1">
    <property type="nucleotide sequence ID" value="NZ_CM001466.1"/>
</dbReference>
<gene>
    <name evidence="3" type="ORF">SacazDRAFT_00306</name>
</gene>
<evidence type="ECO:0000259" key="2">
    <source>
        <dbReference type="Pfam" id="PF04909"/>
    </source>
</evidence>
<accession>H8G718</accession>
<dbReference type="InterPro" id="IPR032466">
    <property type="entry name" value="Metal_Hydrolase"/>
</dbReference>
<dbReference type="InterPro" id="IPR006680">
    <property type="entry name" value="Amidohydro-rel"/>
</dbReference>
<keyword evidence="1" id="KW-0456">Lyase</keyword>